<gene>
    <name evidence="2" type="ORF">ACETWP_05805</name>
</gene>
<dbReference type="Pfam" id="PF01636">
    <property type="entry name" value="APH"/>
    <property type="match status" value="2"/>
</dbReference>
<feature type="domain" description="Aminoglycoside phosphotransferase" evidence="1">
    <location>
        <begin position="499"/>
        <end position="709"/>
    </location>
</feature>
<proteinExistence type="predicted"/>
<accession>A0ABV4UPQ2</accession>
<evidence type="ECO:0000313" key="3">
    <source>
        <dbReference type="Proteomes" id="UP001575652"/>
    </source>
</evidence>
<organism evidence="2 3">
    <name type="scientific">Arthrobacter halodurans</name>
    <dbReference type="NCBI Taxonomy" id="516699"/>
    <lineage>
        <taxon>Bacteria</taxon>
        <taxon>Bacillati</taxon>
        <taxon>Actinomycetota</taxon>
        <taxon>Actinomycetes</taxon>
        <taxon>Micrococcales</taxon>
        <taxon>Micrococcaceae</taxon>
        <taxon>Arthrobacter</taxon>
    </lineage>
</organism>
<keyword evidence="3" id="KW-1185">Reference proteome</keyword>
<dbReference type="SUPFAM" id="SSF56112">
    <property type="entry name" value="Protein kinase-like (PK-like)"/>
    <property type="match status" value="2"/>
</dbReference>
<dbReference type="RefSeq" id="WP_373971264.1">
    <property type="nucleotide sequence ID" value="NZ_JBHDLJ010000003.1"/>
</dbReference>
<dbReference type="InterPro" id="IPR002575">
    <property type="entry name" value="Aminoglycoside_PTrfase"/>
</dbReference>
<reference evidence="2 3" key="1">
    <citation type="submission" date="2024-09" db="EMBL/GenBank/DDBJ databases">
        <authorList>
            <person name="Salinas-Garcia M.A."/>
            <person name="Prieme A."/>
        </authorList>
    </citation>
    <scope>NUCLEOTIDE SEQUENCE [LARGE SCALE GENOMIC DNA]</scope>
    <source>
        <strain evidence="2 3">DSM 21081</strain>
    </source>
</reference>
<name>A0ABV4UPQ2_9MICC</name>
<sequence length="773" mass="80105">MSRGERGRGVLLPAVGVLLGAAPGSADILDRLGCGHGRVDHLRYKPGLSVVARADGGSARWVAGFAPAAREKADKLRLKDAALGYGLREAPVPGAPGHVLMSGPLGLDNRLRGPLRAEGLLDHRGEPAGTVLNYNPWRRLVLGGPETGQGGRVSKTTAVPPGDLPALLAGLAGEGVPVLVPRPGRDARTLHYPRYGSEDLASAWERAAAGGNGTPGAARAGRILAALHASGARPGGVVEPWRPLLGVAAGVADVLPGAAGLARRTAVELLDATEPAGRGCAADVPLHGDFSADQLLVGPDGLRLIDLDRAARGPAGWDLGCFAATEILAGRHGGAEELLDAYLAARPASGRVDVGPWTGIHLMARALEPFRDAAPGWEDLVLARLRLARAALREGAGGRGTGGRLARAHAARALPELLEAGGDGLGGNGVEREVVSVRRSWPAPDGTLVFEAVDGAGRVRAGAWDGRGATLLPHAADPRLPGLSDEGTVLVHRRGKRAVVRRDTAGGTDFVKLLRPGRGPAVAETSRRLAAMALEAGLLAPRVLSAGGDAVRFSALPGKPVAEYAGAACSIASSSGWEAAWELWAGAWPALVATDADALPVHDAGREAQVLGGWAGQLLAHDPLGLTPAGRARVDARLAAVAGDLERLAADERPLVTAHRDLHDKQLLYDLGADRLGILDFDTAARADVELDLGNLLAHLELRRDQGVLSGSERDSAAARVLGVAAGLGADPRRLDAYTEAARLRLVCVYAFRPAWRGLAERWLARGRRTAAR</sequence>
<dbReference type="Gene3D" id="3.90.1200.10">
    <property type="match status" value="2"/>
</dbReference>
<comment type="caution">
    <text evidence="2">The sequence shown here is derived from an EMBL/GenBank/DDBJ whole genome shotgun (WGS) entry which is preliminary data.</text>
</comment>
<dbReference type="EMBL" id="JBHDLJ010000003">
    <property type="protein sequence ID" value="MFB0834098.1"/>
    <property type="molecule type" value="Genomic_DNA"/>
</dbReference>
<evidence type="ECO:0000313" key="2">
    <source>
        <dbReference type="EMBL" id="MFB0834098.1"/>
    </source>
</evidence>
<feature type="domain" description="Aminoglycoside phosphotransferase" evidence="1">
    <location>
        <begin position="168"/>
        <end position="346"/>
    </location>
</feature>
<protein>
    <submittedName>
        <fullName evidence="2">Phosphotransferase</fullName>
    </submittedName>
</protein>
<dbReference type="Proteomes" id="UP001575652">
    <property type="component" value="Unassembled WGS sequence"/>
</dbReference>
<dbReference type="InterPro" id="IPR011009">
    <property type="entry name" value="Kinase-like_dom_sf"/>
</dbReference>
<evidence type="ECO:0000259" key="1">
    <source>
        <dbReference type="Pfam" id="PF01636"/>
    </source>
</evidence>